<reference evidence="2 3" key="2">
    <citation type="submission" date="2020-09" db="EMBL/GenBank/DDBJ databases">
        <authorList>
            <person name="Chen F.-J."/>
            <person name="Lee Y.-T."/>
        </authorList>
    </citation>
    <scope>NUCLEOTIDE SEQUENCE [LARGE SCALE GENOMIC DNA]</scope>
    <source>
        <strain evidence="2 3">AS73</strain>
    </source>
</reference>
<dbReference type="Proteomes" id="UP000516862">
    <property type="component" value="Chromosome"/>
</dbReference>
<sequence length="252" mass="29215">MKIFKKEILAHNIELSILHIENFDQKFLEKIDKSIVKICEGKSDSSCDEVKKRMVSFLKGKDEKKIHGSIAEFFLHLYLNSMKYKQDCLFFNLEENSVKKGFDGVYTKNNEIYLMESKSGRFDTKSISHISKIKESYTDLEKYLSGTSAKGLGNPWINAFSHANQISVRTKKSVRDKIKQIQRNFENNIFSSVNDFNIIPCSTIYLDGNWDEKWSNELIKNKHKLNGLCGKRIEIISITNLDVTNFKKYIGL</sequence>
<evidence type="ECO:0000259" key="1">
    <source>
        <dbReference type="Pfam" id="PF08878"/>
    </source>
</evidence>
<reference evidence="3" key="1">
    <citation type="submission" date="2020-09" db="EMBL/GenBank/DDBJ databases">
        <title>Clinical and molecular characterization of Acinetobacter seifertii in Taiwan.</title>
        <authorList>
            <person name="Li L.-H."/>
            <person name="Yang Y.-S."/>
            <person name="Sun J.-R."/>
            <person name="Huang T.-W."/>
            <person name="Huang W.-C."/>
            <person name="Wang Y.-C."/>
            <person name="Kuo T.-H."/>
            <person name="Kuo S.-C."/>
            <person name="Chen T.-L."/>
        </authorList>
    </citation>
    <scope>NUCLEOTIDE SEQUENCE [LARGE SCALE GENOMIC DNA]</scope>
    <source>
        <strain evidence="3">AS73</strain>
    </source>
</reference>
<name>A0A7H2PNN1_9GAMM</name>
<dbReference type="RefSeq" id="WP_077163531.1">
    <property type="nucleotide sequence ID" value="NZ_BKEE01000019.1"/>
</dbReference>
<dbReference type="AlphaFoldDB" id="A0A7H2PNN1"/>
<gene>
    <name evidence="2" type="ORF">IC796_14045</name>
</gene>
<protein>
    <recommendedName>
        <fullName evidence="1">Anti-bacteriophage protein A/HamA C-terminal domain-containing protein</fullName>
    </recommendedName>
</protein>
<dbReference type="EMBL" id="CP061561">
    <property type="protein sequence ID" value="QNX04464.1"/>
    <property type="molecule type" value="Genomic_DNA"/>
</dbReference>
<evidence type="ECO:0000313" key="2">
    <source>
        <dbReference type="EMBL" id="QNX04464.1"/>
    </source>
</evidence>
<dbReference type="InterPro" id="IPR014976">
    <property type="entry name" value="AbpA_HamA_C"/>
</dbReference>
<accession>A0A7H2PNN1</accession>
<proteinExistence type="predicted"/>
<dbReference type="Pfam" id="PF08878">
    <property type="entry name" value="HamA"/>
    <property type="match status" value="1"/>
</dbReference>
<organism evidence="2 3">
    <name type="scientific">Acinetobacter seifertii</name>
    <dbReference type="NCBI Taxonomy" id="1530123"/>
    <lineage>
        <taxon>Bacteria</taxon>
        <taxon>Pseudomonadati</taxon>
        <taxon>Pseudomonadota</taxon>
        <taxon>Gammaproteobacteria</taxon>
        <taxon>Moraxellales</taxon>
        <taxon>Moraxellaceae</taxon>
        <taxon>Acinetobacter</taxon>
        <taxon>Acinetobacter calcoaceticus/baumannii complex</taxon>
    </lineage>
</organism>
<evidence type="ECO:0000313" key="3">
    <source>
        <dbReference type="Proteomes" id="UP000516862"/>
    </source>
</evidence>
<feature type="domain" description="Anti-bacteriophage protein A/HamA C-terminal" evidence="1">
    <location>
        <begin position="25"/>
        <end position="248"/>
    </location>
</feature>